<dbReference type="AlphaFoldDB" id="A0A938X7P5"/>
<keyword evidence="1" id="KW-0812">Transmembrane</keyword>
<dbReference type="EMBL" id="JACJKY010000015">
    <property type="protein sequence ID" value="MBM6921363.1"/>
    <property type="molecule type" value="Genomic_DNA"/>
</dbReference>
<reference evidence="2" key="2">
    <citation type="journal article" date="2021" name="Sci. Rep.">
        <title>The distribution of antibiotic resistance genes in chicken gut microbiota commensals.</title>
        <authorList>
            <person name="Juricova H."/>
            <person name="Matiasovicova J."/>
            <person name="Kubasova T."/>
            <person name="Cejkova D."/>
            <person name="Rychlik I."/>
        </authorList>
    </citation>
    <scope>NUCLEOTIDE SEQUENCE</scope>
    <source>
        <strain evidence="2">An559</strain>
    </source>
</reference>
<sequence length="110" mass="12883">MNSAYIACFMIFVIIMIIHSRNKRLIGQIIRRKRRKEGLQMKLLAQKFINKQCLIYTFQSQITGVIKEIGDSGLLVDSYGAEEIINFDYIIRIREYPKNKKGKKKSLILD</sequence>
<name>A0A938X7P5_9FIRM</name>
<organism evidence="2 3">
    <name type="scientific">Merdimmobilis hominis</name>
    <dbReference type="NCBI Taxonomy" id="2897707"/>
    <lineage>
        <taxon>Bacteria</taxon>
        <taxon>Bacillati</taxon>
        <taxon>Bacillota</taxon>
        <taxon>Clostridia</taxon>
        <taxon>Eubacteriales</taxon>
        <taxon>Oscillospiraceae</taxon>
        <taxon>Merdimmobilis</taxon>
    </lineage>
</organism>
<reference evidence="2" key="1">
    <citation type="submission" date="2020-08" db="EMBL/GenBank/DDBJ databases">
        <authorList>
            <person name="Cejkova D."/>
            <person name="Kubasova T."/>
            <person name="Jahodarova E."/>
            <person name="Rychlik I."/>
        </authorList>
    </citation>
    <scope>NUCLEOTIDE SEQUENCE</scope>
    <source>
        <strain evidence="2">An559</strain>
    </source>
</reference>
<dbReference type="Proteomes" id="UP000774750">
    <property type="component" value="Unassembled WGS sequence"/>
</dbReference>
<proteinExistence type="predicted"/>
<comment type="caution">
    <text evidence="2">The sequence shown here is derived from an EMBL/GenBank/DDBJ whole genome shotgun (WGS) entry which is preliminary data.</text>
</comment>
<feature type="transmembrane region" description="Helical" evidence="1">
    <location>
        <begin position="6"/>
        <end position="26"/>
    </location>
</feature>
<evidence type="ECO:0000313" key="3">
    <source>
        <dbReference type="Proteomes" id="UP000774750"/>
    </source>
</evidence>
<dbReference type="RefSeq" id="WP_204447222.1">
    <property type="nucleotide sequence ID" value="NZ_JACJKY010000015.1"/>
</dbReference>
<protein>
    <submittedName>
        <fullName evidence="2">Uncharacterized protein</fullName>
    </submittedName>
</protein>
<accession>A0A938X7P5</accession>
<keyword evidence="1" id="KW-0472">Membrane</keyword>
<keyword evidence="1" id="KW-1133">Transmembrane helix</keyword>
<keyword evidence="3" id="KW-1185">Reference proteome</keyword>
<gene>
    <name evidence="2" type="ORF">H6A12_09365</name>
</gene>
<evidence type="ECO:0000256" key="1">
    <source>
        <dbReference type="SAM" id="Phobius"/>
    </source>
</evidence>
<evidence type="ECO:0000313" key="2">
    <source>
        <dbReference type="EMBL" id="MBM6921363.1"/>
    </source>
</evidence>